<organism evidence="1 2">
    <name type="scientific">Acinetobacter haemolyticus CIP 64.3 = MTCC 9819</name>
    <dbReference type="NCBI Taxonomy" id="1217659"/>
    <lineage>
        <taxon>Bacteria</taxon>
        <taxon>Pseudomonadati</taxon>
        <taxon>Pseudomonadota</taxon>
        <taxon>Gammaproteobacteria</taxon>
        <taxon>Moraxellales</taxon>
        <taxon>Moraxellaceae</taxon>
        <taxon>Acinetobacter</taxon>
    </lineage>
</organism>
<protein>
    <submittedName>
        <fullName evidence="1">Uncharacterized protein</fullName>
    </submittedName>
</protein>
<dbReference type="HOGENOM" id="CLU_1702173_0_0_6"/>
<evidence type="ECO:0000313" key="1">
    <source>
        <dbReference type="EMBL" id="ENW17113.1"/>
    </source>
</evidence>
<sequence>MAICRITIVRAHMLNTRDLKGLACGLADTFISRNNDIQGYWGIGMLHLELKNRGETHVELNLLSEQGVPNGVASDAAASRYSTYLANRLAGRPLASALITVEFGSFGGYPEPQFSSSGHPFVCIVRLVSATGKEYSCARTGRSWPHSSREIRSSRSGL</sequence>
<dbReference type="PATRIC" id="fig|1217659.3.peg.2327"/>
<dbReference type="EMBL" id="APQQ01000026">
    <property type="protein sequence ID" value="ENW17113.1"/>
    <property type="molecule type" value="Genomic_DNA"/>
</dbReference>
<keyword evidence="2" id="KW-1185">Reference proteome</keyword>
<dbReference type="AlphaFoldDB" id="N9F2X1"/>
<evidence type="ECO:0000313" key="2">
    <source>
        <dbReference type="Proteomes" id="UP000017667"/>
    </source>
</evidence>
<comment type="caution">
    <text evidence="1">The sequence shown here is derived from an EMBL/GenBank/DDBJ whole genome shotgun (WGS) entry which is preliminary data.</text>
</comment>
<gene>
    <name evidence="1" type="ORF">F927_02365</name>
</gene>
<name>N9F2X1_ACIHA</name>
<accession>N9F2X1</accession>
<dbReference type="Proteomes" id="UP000017667">
    <property type="component" value="Unassembled WGS sequence"/>
</dbReference>
<reference evidence="1 2" key="1">
    <citation type="submission" date="2013-02" db="EMBL/GenBank/DDBJ databases">
        <title>The Genome Sequence of Acinetobacter haemolyticus CIP 64.3.</title>
        <authorList>
            <consortium name="The Broad Institute Genome Sequencing Platform"/>
            <consortium name="The Broad Institute Genome Sequencing Center for Infectious Disease"/>
            <person name="Cerqueira G."/>
            <person name="Feldgarden M."/>
            <person name="Courvalin P."/>
            <person name="Perichon B."/>
            <person name="Grillot-Courvalin C."/>
            <person name="Clermont D."/>
            <person name="Rocha E."/>
            <person name="Yoon E.-J."/>
            <person name="Nemec A."/>
            <person name="Walker B."/>
            <person name="Young S.K."/>
            <person name="Zeng Q."/>
            <person name="Gargeya S."/>
            <person name="Fitzgerald M."/>
            <person name="Haas B."/>
            <person name="Abouelleil A."/>
            <person name="Alvarado L."/>
            <person name="Arachchi H.M."/>
            <person name="Berlin A.M."/>
            <person name="Chapman S.B."/>
            <person name="Dewar J."/>
            <person name="Goldberg J."/>
            <person name="Griggs A."/>
            <person name="Gujja S."/>
            <person name="Hansen M."/>
            <person name="Howarth C."/>
            <person name="Imamovic A."/>
            <person name="Larimer J."/>
            <person name="McCowan C."/>
            <person name="Murphy C."/>
            <person name="Neiman D."/>
            <person name="Pearson M."/>
            <person name="Priest M."/>
            <person name="Roberts A."/>
            <person name="Saif S."/>
            <person name="Shea T."/>
            <person name="Sisk P."/>
            <person name="Sykes S."/>
            <person name="Wortman J."/>
            <person name="Nusbaum C."/>
            <person name="Birren B."/>
        </authorList>
    </citation>
    <scope>NUCLEOTIDE SEQUENCE [LARGE SCALE GENOMIC DNA]</scope>
    <source>
        <strain evidence="1 2">CIP 64.3</strain>
    </source>
</reference>
<proteinExistence type="predicted"/>